<feature type="signal peptide" evidence="1">
    <location>
        <begin position="1"/>
        <end position="19"/>
    </location>
</feature>
<evidence type="ECO:0000256" key="1">
    <source>
        <dbReference type="SAM" id="SignalP"/>
    </source>
</evidence>
<sequence length="90" mass="9408">MKITVLFSLAVLGATSVMAVGNADQVCSQLCCKKVTTTKAGLIGRQCKSFTPGSGAPSFVPDPSCPDQPLCCKTVLPGNSTGFRCSRIYF</sequence>
<dbReference type="EMBL" id="JAPDMZ010000035">
    <property type="protein sequence ID" value="KAK0554682.1"/>
    <property type="molecule type" value="Genomic_DNA"/>
</dbReference>
<protein>
    <recommendedName>
        <fullName evidence="4">Hydrophobin</fullName>
    </recommendedName>
</protein>
<organism evidence="2 3">
    <name type="scientific">Tilletia horrida</name>
    <dbReference type="NCBI Taxonomy" id="155126"/>
    <lineage>
        <taxon>Eukaryota</taxon>
        <taxon>Fungi</taxon>
        <taxon>Dikarya</taxon>
        <taxon>Basidiomycota</taxon>
        <taxon>Ustilaginomycotina</taxon>
        <taxon>Exobasidiomycetes</taxon>
        <taxon>Tilletiales</taxon>
        <taxon>Tilletiaceae</taxon>
        <taxon>Tilletia</taxon>
    </lineage>
</organism>
<keyword evidence="3" id="KW-1185">Reference proteome</keyword>
<dbReference type="Proteomes" id="UP001176517">
    <property type="component" value="Unassembled WGS sequence"/>
</dbReference>
<proteinExistence type="predicted"/>
<comment type="caution">
    <text evidence="2">The sequence shown here is derived from an EMBL/GenBank/DDBJ whole genome shotgun (WGS) entry which is preliminary data.</text>
</comment>
<accession>A0AAN6GUE5</accession>
<gene>
    <name evidence="2" type="ORF">OC846_002016</name>
</gene>
<evidence type="ECO:0008006" key="4">
    <source>
        <dbReference type="Google" id="ProtNLM"/>
    </source>
</evidence>
<evidence type="ECO:0000313" key="3">
    <source>
        <dbReference type="Proteomes" id="UP001176517"/>
    </source>
</evidence>
<keyword evidence="1" id="KW-0732">Signal</keyword>
<evidence type="ECO:0000313" key="2">
    <source>
        <dbReference type="EMBL" id="KAK0554682.1"/>
    </source>
</evidence>
<feature type="chain" id="PRO_5043048299" description="Hydrophobin" evidence="1">
    <location>
        <begin position="20"/>
        <end position="90"/>
    </location>
</feature>
<reference evidence="2" key="1">
    <citation type="journal article" date="2023" name="PhytoFront">
        <title>Draft Genome Resources of Seven Strains of Tilletia horrida, Causal Agent of Kernel Smut of Rice.</title>
        <authorList>
            <person name="Khanal S."/>
            <person name="Antony Babu S."/>
            <person name="Zhou X.G."/>
        </authorList>
    </citation>
    <scope>NUCLEOTIDE SEQUENCE</scope>
    <source>
        <strain evidence="2">TX6</strain>
    </source>
</reference>
<name>A0AAN6GUE5_9BASI</name>
<dbReference type="AlphaFoldDB" id="A0AAN6GUE5"/>